<feature type="chain" id="PRO_5020954709" evidence="1">
    <location>
        <begin position="36"/>
        <end position="226"/>
    </location>
</feature>
<sequence precursor="true">MSVPFPLSTTGASRRRLTSVLLALAGLSLLPAVQAATVEESVTELQQAWEVINYKTPAAEKEKKFEALAARAHKVSESFSGRPEPLVWEGIILSSWGGAKGGLGALGLVKQAKVLYEQAIQIDGNTLDGSAYNSLGVLYYKVPGWPIAFGDKDKARDLLQKALAINPKGIDANYFFADYLVETGEPQKAVAHLEKVMQAAPRAGRQIADEGRRAEARELMEKIKSK</sequence>
<dbReference type="KEGG" id="hpse:HPF_17110"/>
<protein>
    <submittedName>
        <fullName evidence="2">Tetratricopeptide repeat protein</fullName>
    </submittedName>
</protein>
<evidence type="ECO:0000256" key="1">
    <source>
        <dbReference type="SAM" id="SignalP"/>
    </source>
</evidence>
<keyword evidence="3" id="KW-1185">Reference proteome</keyword>
<dbReference type="InterPro" id="IPR011990">
    <property type="entry name" value="TPR-like_helical_dom_sf"/>
</dbReference>
<dbReference type="EMBL" id="CP037867">
    <property type="protein sequence ID" value="QBM29416.1"/>
    <property type="molecule type" value="Genomic_DNA"/>
</dbReference>
<dbReference type="Proteomes" id="UP000293912">
    <property type="component" value="Chromosome"/>
</dbReference>
<dbReference type="Gene3D" id="1.25.40.10">
    <property type="entry name" value="Tetratricopeptide repeat domain"/>
    <property type="match status" value="1"/>
</dbReference>
<dbReference type="Pfam" id="PF14559">
    <property type="entry name" value="TPR_19"/>
    <property type="match status" value="1"/>
</dbReference>
<dbReference type="SUPFAM" id="SSF48452">
    <property type="entry name" value="TPR-like"/>
    <property type="match status" value="1"/>
</dbReference>
<keyword evidence="1" id="KW-0732">Signal</keyword>
<feature type="signal peptide" evidence="1">
    <location>
        <begin position="1"/>
        <end position="35"/>
    </location>
</feature>
<reference evidence="2 3" key="1">
    <citation type="submission" date="2019-03" db="EMBL/GenBank/DDBJ databases">
        <authorList>
            <person name="Sebastian G."/>
            <person name="Baumann P."/>
            <person name="Ruckert C."/>
            <person name="Kalinowski J."/>
            <person name="Nebel B."/>
            <person name="Takors R."/>
            <person name="Blombach B."/>
        </authorList>
    </citation>
    <scope>NUCLEOTIDE SEQUENCE [LARGE SCALE GENOMIC DNA]</scope>
    <source>
        <strain evidence="2 3">DSM 1084</strain>
    </source>
</reference>
<evidence type="ECO:0000313" key="2">
    <source>
        <dbReference type="EMBL" id="QBM29416.1"/>
    </source>
</evidence>
<organism evidence="2 3">
    <name type="scientific">Hydrogenophaga pseudoflava</name>
    <name type="common">Pseudomonas carboxydoflava</name>
    <dbReference type="NCBI Taxonomy" id="47421"/>
    <lineage>
        <taxon>Bacteria</taxon>
        <taxon>Pseudomonadati</taxon>
        <taxon>Pseudomonadota</taxon>
        <taxon>Betaproteobacteria</taxon>
        <taxon>Burkholderiales</taxon>
        <taxon>Comamonadaceae</taxon>
        <taxon>Hydrogenophaga</taxon>
    </lineage>
</organism>
<dbReference type="AlphaFoldDB" id="A0A4P6X441"/>
<evidence type="ECO:0000313" key="3">
    <source>
        <dbReference type="Proteomes" id="UP000293912"/>
    </source>
</evidence>
<gene>
    <name evidence="2" type="ORF">HPF_17110</name>
</gene>
<proteinExistence type="predicted"/>
<name>A0A4P6X441_HYDPS</name>
<accession>A0A4P6X441</accession>
<dbReference type="RefSeq" id="WP_207959199.1">
    <property type="nucleotide sequence ID" value="NZ_CP037867.1"/>
</dbReference>